<name>A0ABR4PEK8_9HELO</name>
<evidence type="ECO:0000256" key="5">
    <source>
        <dbReference type="ARBA" id="ARBA00022898"/>
    </source>
</evidence>
<dbReference type="PANTHER" id="PTHR42790">
    <property type="entry name" value="AMINOTRANSFERASE"/>
    <property type="match status" value="1"/>
</dbReference>
<comment type="cofactor">
    <cofactor evidence="1">
        <name>pyridoxal 5'-phosphate</name>
        <dbReference type="ChEBI" id="CHEBI:597326"/>
    </cofactor>
</comment>
<evidence type="ECO:0000256" key="3">
    <source>
        <dbReference type="ARBA" id="ARBA00022576"/>
    </source>
</evidence>
<dbReference type="Pfam" id="PF00155">
    <property type="entry name" value="Aminotran_1_2"/>
    <property type="match status" value="1"/>
</dbReference>
<dbReference type="InterPro" id="IPR004839">
    <property type="entry name" value="Aminotransferase_I/II_large"/>
</dbReference>
<comment type="similarity">
    <text evidence="2">Belongs to the class-I pyridoxal-phosphate-dependent aminotransferase family.</text>
</comment>
<evidence type="ECO:0000259" key="6">
    <source>
        <dbReference type="Pfam" id="PF00155"/>
    </source>
</evidence>
<keyword evidence="3" id="KW-0032">Aminotransferase</keyword>
<protein>
    <recommendedName>
        <fullName evidence="6">Aminotransferase class I/classII large domain-containing protein</fullName>
    </recommendedName>
</protein>
<dbReference type="Proteomes" id="UP001629113">
    <property type="component" value="Unassembled WGS sequence"/>
</dbReference>
<feature type="domain" description="Aminotransferase class I/classII large" evidence="6">
    <location>
        <begin position="93"/>
        <end position="509"/>
    </location>
</feature>
<keyword evidence="5" id="KW-0663">Pyridoxal phosphate</keyword>
<evidence type="ECO:0000313" key="7">
    <source>
        <dbReference type="EMBL" id="KAL3421753.1"/>
    </source>
</evidence>
<keyword evidence="4" id="KW-0808">Transferase</keyword>
<evidence type="ECO:0000256" key="1">
    <source>
        <dbReference type="ARBA" id="ARBA00001933"/>
    </source>
</evidence>
<accession>A0ABR4PEK8</accession>
<sequence>MGSVQAVVDLSHHLNELSKARHESPLKAIIKYMAYDGMLSLAGGLPHPSLFPFQSISLDTYPAGVELDAANPDQVPPGLEVLSISKAAQGKDSLDLTTALQYGGGMGDKTLIKWAHDFTSLVFQPASEDFQILMNAGNTDAWAKVVGLLCEPGDVVITEEYSYPSSQSKWIPLGCKAAPIKMDENGMRADHLEQTLAEWETVHPEQKRPHLLYIVPVGSNPAGTTMGAERRKAIYDICVKYDIIICEDDPYCFLQYPTYDYSVPSSPPGKVSSEKFLSSLVPSFLKFDYQGRVIRLDTFSKTLAPGNRLGYFVANPLFCEKLLQATQVDTQAPSGWSQAIVMGLLNKWGTPGYIQWLGNLRDQYQTRRDWMCDSIATKFAIKPASSGSIPGAEGLVAFSKISGKPLFSFVPPTGGMFIWCKIYFAGNAKFETLKADPSCSDPEEVCSDGLWIDLCNAKVLVTPGSYYVPWQGREKATTKTRGGEESIGHFRLAFSMTTKEEMDEALQRIANVFEDFWQGQPI</sequence>
<dbReference type="InterPro" id="IPR015424">
    <property type="entry name" value="PyrdxlP-dep_Trfase"/>
</dbReference>
<comment type="caution">
    <text evidence="7">The sequence shown here is derived from an EMBL/GenBank/DDBJ whole genome shotgun (WGS) entry which is preliminary data.</text>
</comment>
<dbReference type="PANTHER" id="PTHR42790:SF21">
    <property type="entry name" value="AROMATIC_AMINOADIPATE AMINOTRANSFERASE 1"/>
    <property type="match status" value="1"/>
</dbReference>
<proteinExistence type="inferred from homology"/>
<organism evidence="7 8">
    <name type="scientific">Phlyctema vagabunda</name>
    <dbReference type="NCBI Taxonomy" id="108571"/>
    <lineage>
        <taxon>Eukaryota</taxon>
        <taxon>Fungi</taxon>
        <taxon>Dikarya</taxon>
        <taxon>Ascomycota</taxon>
        <taxon>Pezizomycotina</taxon>
        <taxon>Leotiomycetes</taxon>
        <taxon>Helotiales</taxon>
        <taxon>Dermateaceae</taxon>
        <taxon>Phlyctema</taxon>
    </lineage>
</organism>
<dbReference type="InterPro" id="IPR015421">
    <property type="entry name" value="PyrdxlP-dep_Trfase_major"/>
</dbReference>
<gene>
    <name evidence="7" type="ORF">PVAG01_05909</name>
</gene>
<dbReference type="SUPFAM" id="SSF53383">
    <property type="entry name" value="PLP-dependent transferases"/>
    <property type="match status" value="1"/>
</dbReference>
<dbReference type="CDD" id="cd00609">
    <property type="entry name" value="AAT_like"/>
    <property type="match status" value="1"/>
</dbReference>
<reference evidence="7 8" key="1">
    <citation type="submission" date="2024-06" db="EMBL/GenBank/DDBJ databases">
        <title>Complete genome of Phlyctema vagabunda strain 19-DSS-EL-015.</title>
        <authorList>
            <person name="Fiorenzani C."/>
        </authorList>
    </citation>
    <scope>NUCLEOTIDE SEQUENCE [LARGE SCALE GENOMIC DNA]</scope>
    <source>
        <strain evidence="7 8">19-DSS-EL-015</strain>
    </source>
</reference>
<dbReference type="Gene3D" id="3.40.640.10">
    <property type="entry name" value="Type I PLP-dependent aspartate aminotransferase-like (Major domain)"/>
    <property type="match status" value="1"/>
</dbReference>
<dbReference type="InterPro" id="IPR050859">
    <property type="entry name" value="Class-I_PLP-dep_aminotransf"/>
</dbReference>
<keyword evidence="8" id="KW-1185">Reference proteome</keyword>
<evidence type="ECO:0000313" key="8">
    <source>
        <dbReference type="Proteomes" id="UP001629113"/>
    </source>
</evidence>
<dbReference type="EMBL" id="JBFCZG010000005">
    <property type="protein sequence ID" value="KAL3421753.1"/>
    <property type="molecule type" value="Genomic_DNA"/>
</dbReference>
<evidence type="ECO:0000256" key="2">
    <source>
        <dbReference type="ARBA" id="ARBA00007441"/>
    </source>
</evidence>
<evidence type="ECO:0000256" key="4">
    <source>
        <dbReference type="ARBA" id="ARBA00022679"/>
    </source>
</evidence>